<dbReference type="Pfam" id="PF12005">
    <property type="entry name" value="DUF3499"/>
    <property type="match status" value="1"/>
</dbReference>
<gene>
    <name evidence="2" type="ORF">GCM10022222_65440</name>
</gene>
<comment type="caution">
    <text evidence="2">The sequence shown here is derived from an EMBL/GenBank/DDBJ whole genome shotgun (WGS) entry which is preliminary data.</text>
</comment>
<feature type="compositionally biased region" description="Basic and acidic residues" evidence="1">
    <location>
        <begin position="99"/>
        <end position="108"/>
    </location>
</feature>
<dbReference type="InterPro" id="IPR021888">
    <property type="entry name" value="DUF3499"/>
</dbReference>
<protein>
    <submittedName>
        <fullName evidence="2">DUF3499 domain-containing protein</fullName>
    </submittedName>
</protein>
<feature type="region of interest" description="Disordered" evidence="1">
    <location>
        <begin position="99"/>
        <end position="132"/>
    </location>
</feature>
<name>A0ABP6XTR6_9PSEU</name>
<evidence type="ECO:0000313" key="2">
    <source>
        <dbReference type="EMBL" id="GAA3572168.1"/>
    </source>
</evidence>
<dbReference type="Proteomes" id="UP001500689">
    <property type="component" value="Unassembled WGS sequence"/>
</dbReference>
<dbReference type="EMBL" id="BAAAZN010000017">
    <property type="protein sequence ID" value="GAA3572168.1"/>
    <property type="molecule type" value="Genomic_DNA"/>
</dbReference>
<keyword evidence="3" id="KW-1185">Reference proteome</keyword>
<evidence type="ECO:0000256" key="1">
    <source>
        <dbReference type="SAM" id="MobiDB-lite"/>
    </source>
</evidence>
<proteinExistence type="predicted"/>
<sequence>MSPVRPCGDALSFPIVRSVRKCSRTGCPEPAVATLTYAYRDSTAVVGPLATASEPHSYDLCEAHALRLTVPKGWEVVRHEGAFAEPEQSADELTALAEAVREAGRSDRPAPPPEPENPSGRRGHLRVLPGRA</sequence>
<accession>A0ABP6XTR6</accession>
<organism evidence="2 3">
    <name type="scientific">Amycolatopsis ultiminotia</name>
    <dbReference type="NCBI Taxonomy" id="543629"/>
    <lineage>
        <taxon>Bacteria</taxon>
        <taxon>Bacillati</taxon>
        <taxon>Actinomycetota</taxon>
        <taxon>Actinomycetes</taxon>
        <taxon>Pseudonocardiales</taxon>
        <taxon>Pseudonocardiaceae</taxon>
        <taxon>Amycolatopsis</taxon>
    </lineage>
</organism>
<reference evidence="3" key="1">
    <citation type="journal article" date="2019" name="Int. J. Syst. Evol. Microbiol.">
        <title>The Global Catalogue of Microorganisms (GCM) 10K type strain sequencing project: providing services to taxonomists for standard genome sequencing and annotation.</title>
        <authorList>
            <consortium name="The Broad Institute Genomics Platform"/>
            <consortium name="The Broad Institute Genome Sequencing Center for Infectious Disease"/>
            <person name="Wu L."/>
            <person name="Ma J."/>
        </authorList>
    </citation>
    <scope>NUCLEOTIDE SEQUENCE [LARGE SCALE GENOMIC DNA]</scope>
    <source>
        <strain evidence="3">JCM 16898</strain>
    </source>
</reference>
<evidence type="ECO:0000313" key="3">
    <source>
        <dbReference type="Proteomes" id="UP001500689"/>
    </source>
</evidence>